<dbReference type="InterPro" id="IPR000531">
    <property type="entry name" value="Beta-barrel_TonB"/>
</dbReference>
<keyword evidence="4 10" id="KW-0812">Transmembrane</keyword>
<dbReference type="KEGG" id="fop:FNB79_08305"/>
<evidence type="ECO:0000256" key="4">
    <source>
        <dbReference type="ARBA" id="ARBA00022692"/>
    </source>
</evidence>
<dbReference type="Gene3D" id="2.40.170.20">
    <property type="entry name" value="TonB-dependent receptor, beta-barrel domain"/>
    <property type="match status" value="1"/>
</dbReference>
<evidence type="ECO:0000256" key="3">
    <source>
        <dbReference type="ARBA" id="ARBA00022452"/>
    </source>
</evidence>
<dbReference type="InterPro" id="IPR036942">
    <property type="entry name" value="Beta-barrel_TonB_sf"/>
</dbReference>
<dbReference type="SUPFAM" id="SSF56935">
    <property type="entry name" value="Porins"/>
    <property type="match status" value="1"/>
</dbReference>
<feature type="domain" description="TonB-dependent receptor plug" evidence="14">
    <location>
        <begin position="54"/>
        <end position="146"/>
    </location>
</feature>
<dbReference type="Pfam" id="PF07715">
    <property type="entry name" value="Plug"/>
    <property type="match status" value="1"/>
</dbReference>
<evidence type="ECO:0000259" key="14">
    <source>
        <dbReference type="Pfam" id="PF07715"/>
    </source>
</evidence>
<reference evidence="15 16" key="1">
    <citation type="submission" date="2019-07" db="EMBL/GenBank/DDBJ databases">
        <title>Genome sequencing for Formosa sp. PS13.</title>
        <authorList>
            <person name="Park S.-J."/>
        </authorList>
    </citation>
    <scope>NUCLEOTIDE SEQUENCE [LARGE SCALE GENOMIC DNA]</scope>
    <source>
        <strain evidence="15 16">PS13</strain>
    </source>
</reference>
<evidence type="ECO:0000256" key="11">
    <source>
        <dbReference type="RuleBase" id="RU003357"/>
    </source>
</evidence>
<dbReference type="PROSITE" id="PS52016">
    <property type="entry name" value="TONB_DEPENDENT_REC_3"/>
    <property type="match status" value="1"/>
</dbReference>
<dbReference type="Gene3D" id="2.170.130.10">
    <property type="entry name" value="TonB-dependent receptor, plug domain"/>
    <property type="match status" value="1"/>
</dbReference>
<evidence type="ECO:0000256" key="8">
    <source>
        <dbReference type="ARBA" id="ARBA00023170"/>
    </source>
</evidence>
<dbReference type="GO" id="GO:0015344">
    <property type="term" value="F:siderophore uptake transmembrane transporter activity"/>
    <property type="evidence" value="ECO:0007669"/>
    <property type="project" value="TreeGrafter"/>
</dbReference>
<dbReference type="InterPro" id="IPR012910">
    <property type="entry name" value="Plug_dom"/>
</dbReference>
<keyword evidence="7 10" id="KW-0472">Membrane</keyword>
<dbReference type="PANTHER" id="PTHR30069">
    <property type="entry name" value="TONB-DEPENDENT OUTER MEMBRANE RECEPTOR"/>
    <property type="match status" value="1"/>
</dbReference>
<evidence type="ECO:0000256" key="5">
    <source>
        <dbReference type="ARBA" id="ARBA00022729"/>
    </source>
</evidence>
<evidence type="ECO:0000256" key="2">
    <source>
        <dbReference type="ARBA" id="ARBA00022448"/>
    </source>
</evidence>
<evidence type="ECO:0000256" key="12">
    <source>
        <dbReference type="SAM" id="SignalP"/>
    </source>
</evidence>
<accession>A0A516GR56</accession>
<evidence type="ECO:0000313" key="15">
    <source>
        <dbReference type="EMBL" id="QDO93983.1"/>
    </source>
</evidence>
<keyword evidence="9 10" id="KW-0998">Cell outer membrane</keyword>
<dbReference type="InterPro" id="IPR037066">
    <property type="entry name" value="Plug_dom_sf"/>
</dbReference>
<comment type="subcellular location">
    <subcellularLocation>
        <location evidence="1 10">Cell outer membrane</location>
        <topology evidence="1 10">Multi-pass membrane protein</topology>
    </subcellularLocation>
</comment>
<protein>
    <submittedName>
        <fullName evidence="15">TonB-dependent receptor</fullName>
    </submittedName>
</protein>
<dbReference type="InterPro" id="IPR039426">
    <property type="entry name" value="TonB-dep_rcpt-like"/>
</dbReference>
<keyword evidence="16" id="KW-1185">Reference proteome</keyword>
<evidence type="ECO:0000256" key="10">
    <source>
        <dbReference type="PROSITE-ProRule" id="PRU01360"/>
    </source>
</evidence>
<evidence type="ECO:0000256" key="6">
    <source>
        <dbReference type="ARBA" id="ARBA00023077"/>
    </source>
</evidence>
<comment type="similarity">
    <text evidence="10 11">Belongs to the TonB-dependent receptor family.</text>
</comment>
<evidence type="ECO:0000313" key="16">
    <source>
        <dbReference type="Proteomes" id="UP000319209"/>
    </source>
</evidence>
<keyword evidence="3 10" id="KW-1134">Transmembrane beta strand</keyword>
<keyword evidence="8 15" id="KW-0675">Receptor</keyword>
<feature type="signal peptide" evidence="12">
    <location>
        <begin position="1"/>
        <end position="26"/>
    </location>
</feature>
<feature type="domain" description="TonB-dependent receptor-like beta-barrel" evidence="13">
    <location>
        <begin position="226"/>
        <end position="643"/>
    </location>
</feature>
<keyword evidence="2 10" id="KW-0813">Transport</keyword>
<keyword evidence="6 11" id="KW-0798">TonB box</keyword>
<evidence type="ECO:0000256" key="9">
    <source>
        <dbReference type="ARBA" id="ARBA00023237"/>
    </source>
</evidence>
<dbReference type="GO" id="GO:0009279">
    <property type="term" value="C:cell outer membrane"/>
    <property type="evidence" value="ECO:0007669"/>
    <property type="project" value="UniProtKB-SubCell"/>
</dbReference>
<dbReference type="EMBL" id="CP041637">
    <property type="protein sequence ID" value="QDO93983.1"/>
    <property type="molecule type" value="Genomic_DNA"/>
</dbReference>
<evidence type="ECO:0000259" key="13">
    <source>
        <dbReference type="Pfam" id="PF00593"/>
    </source>
</evidence>
<proteinExistence type="inferred from homology"/>
<keyword evidence="5 12" id="KW-0732">Signal</keyword>
<feature type="chain" id="PRO_5022208386" evidence="12">
    <location>
        <begin position="27"/>
        <end position="669"/>
    </location>
</feature>
<dbReference type="RefSeq" id="WP_143380872.1">
    <property type="nucleotide sequence ID" value="NZ_CP041637.1"/>
</dbReference>
<dbReference type="AlphaFoldDB" id="A0A516GR56"/>
<sequence>MSLFKTFYYKVCIGCLLMVLPSTALCQDLDSVSTTTLKEVVLKYNTTQHLTHISPVPVQTLNSETLTQLNSLSVADAIRFFSGVQLKDYGGVGGLKTVNIRSMGSQHTAVFYDGVRLGNAQNGQVDLGKYSLNNMEQVSLYQGQRTDLEQSAKGYASANSIYLKSKAPTFSLHKNYEAEATVKTGSFGLMNPSLGLDYKLNDKISARLNAEMVSADGEYKFQYTNGSYDTTAIRKNADIKSYRVEAALYGKPSHNSSWHVKYYHFDSERGLPGAIVANVFSRPQRLWDQSNFIQGEFKQHVSEAYSYIIRAKYASDHTRYLDPEIVSLDGILDNKYFQKTYYTSVVNTVKLKPFWNVSLASDFEESTLDANLYRFAYPKRFSMLNAFASNLYFKRFNVQLSVLSTTVNETVEAYDSADDFEAFTPSFMVNVQPFKTSDFRLRAFYKKIFRMPTFNDLYYTFVGNTYLDPEYSEQINLGFSFQHSKQKSFFEFQADVYKIWITDKIVAVPGTNLFRWTMLNLDEVETTGVELGFKSAIKLSHQFNITTTLNYTYQEAIDVTPNSNTNGDQIPYIPLHSGSATAMATYKAFKLNYSFIYTGGRYSQKANINSNYLEPWYTHDLSANYTLGVLNTKVMLGVEVNNLLDQQYAVIKNFPMPGRSYRLTLNFKL</sequence>
<name>A0A516GR56_9FLAO</name>
<dbReference type="OrthoDB" id="9762903at2"/>
<dbReference type="Proteomes" id="UP000319209">
    <property type="component" value="Chromosome"/>
</dbReference>
<gene>
    <name evidence="15" type="ORF">FNB79_08305</name>
</gene>
<dbReference type="Pfam" id="PF00593">
    <property type="entry name" value="TonB_dep_Rec_b-barrel"/>
    <property type="match status" value="1"/>
</dbReference>
<evidence type="ECO:0000256" key="1">
    <source>
        <dbReference type="ARBA" id="ARBA00004571"/>
    </source>
</evidence>
<evidence type="ECO:0000256" key="7">
    <source>
        <dbReference type="ARBA" id="ARBA00023136"/>
    </source>
</evidence>
<organism evidence="15 16">
    <name type="scientific">Formosa sediminum</name>
    <dbReference type="NCBI Taxonomy" id="2594004"/>
    <lineage>
        <taxon>Bacteria</taxon>
        <taxon>Pseudomonadati</taxon>
        <taxon>Bacteroidota</taxon>
        <taxon>Flavobacteriia</taxon>
        <taxon>Flavobacteriales</taxon>
        <taxon>Flavobacteriaceae</taxon>
        <taxon>Formosa</taxon>
    </lineage>
</organism>
<dbReference type="GO" id="GO:0044718">
    <property type="term" value="P:siderophore transmembrane transport"/>
    <property type="evidence" value="ECO:0007669"/>
    <property type="project" value="TreeGrafter"/>
</dbReference>
<dbReference type="PANTHER" id="PTHR30069:SF29">
    <property type="entry name" value="HEMOGLOBIN AND HEMOGLOBIN-HAPTOGLOBIN-BINDING PROTEIN 1-RELATED"/>
    <property type="match status" value="1"/>
</dbReference>